<comment type="function">
    <text evidence="1">Mechanosensitive channel that participates in the regulation of osmotic pressure changes within the cell, opening in response to stretch forces in the membrane lipid bilayer, without the need for other proteins. Contributes to normal resistance to hypoosmotic shock. Forms an ion channel of 1.0 nanosiemens conductance with a slight preference for anions.</text>
</comment>
<dbReference type="Proteomes" id="UP000614272">
    <property type="component" value="Unassembled WGS sequence"/>
</dbReference>
<feature type="transmembrane region" description="Helical" evidence="1">
    <location>
        <begin position="162"/>
        <end position="184"/>
    </location>
</feature>
<comment type="subunit">
    <text evidence="1">Homoheptamer.</text>
</comment>
<keyword evidence="1" id="KW-0813">Transport</keyword>
<reference evidence="3" key="1">
    <citation type="journal article" date="2019" name="Int. J. Syst. Evol. Microbiol.">
        <title>The Global Catalogue of Microorganisms (GCM) 10K type strain sequencing project: providing services to taxonomists for standard genome sequencing and annotation.</title>
        <authorList>
            <consortium name="The Broad Institute Genomics Platform"/>
            <consortium name="The Broad Institute Genome Sequencing Center for Infectious Disease"/>
            <person name="Wu L."/>
            <person name="Ma J."/>
        </authorList>
    </citation>
    <scope>NUCLEOTIDE SEQUENCE [LARGE SCALE GENOMIC DNA]</scope>
    <source>
        <strain evidence="3">CGMCC 1.12923</strain>
    </source>
</reference>
<feature type="transmembrane region" description="Helical" evidence="1">
    <location>
        <begin position="31"/>
        <end position="55"/>
    </location>
</feature>
<proteinExistence type="inferred from homology"/>
<evidence type="ECO:0000313" key="3">
    <source>
        <dbReference type="Proteomes" id="UP000614272"/>
    </source>
</evidence>
<gene>
    <name evidence="2" type="ORF">GCM10011357_27810</name>
</gene>
<accession>A0ABQ1RI03</accession>
<evidence type="ECO:0000313" key="2">
    <source>
        <dbReference type="EMBL" id="GGD71142.1"/>
    </source>
</evidence>
<organism evidence="2 3">
    <name type="scientific">Lacimicrobium alkaliphilum</name>
    <dbReference type="NCBI Taxonomy" id="1526571"/>
    <lineage>
        <taxon>Bacteria</taxon>
        <taxon>Pseudomonadati</taxon>
        <taxon>Pseudomonadota</taxon>
        <taxon>Gammaproteobacteria</taxon>
        <taxon>Alteromonadales</taxon>
        <taxon>Alteromonadaceae</taxon>
        <taxon>Lacimicrobium</taxon>
    </lineage>
</organism>
<feature type="transmembrane region" description="Helical" evidence="1">
    <location>
        <begin position="96"/>
        <end position="122"/>
    </location>
</feature>
<dbReference type="Gene3D" id="1.10.287.1260">
    <property type="match status" value="1"/>
</dbReference>
<comment type="caution">
    <text evidence="1">Lacks conserved residue(s) required for the propagation of feature annotation.</text>
</comment>
<protein>
    <recommendedName>
        <fullName evidence="1">Small-conductance mechanosensitive channel</fullName>
    </recommendedName>
</protein>
<keyword evidence="3" id="KW-1185">Reference proteome</keyword>
<keyword evidence="1" id="KW-0407">Ion channel</keyword>
<dbReference type="InterPro" id="IPR008910">
    <property type="entry name" value="MSC_TM_helix"/>
</dbReference>
<keyword evidence="1" id="KW-0812">Transmembrane</keyword>
<dbReference type="PANTHER" id="PTHR30221:SF1">
    <property type="entry name" value="SMALL-CONDUCTANCE MECHANOSENSITIVE CHANNEL"/>
    <property type="match status" value="1"/>
</dbReference>
<keyword evidence="1" id="KW-1003">Cell membrane</keyword>
<evidence type="ECO:0000256" key="1">
    <source>
        <dbReference type="RuleBase" id="RU369025"/>
    </source>
</evidence>
<dbReference type="Pfam" id="PF05552">
    <property type="entry name" value="MS_channel_1st_1"/>
    <property type="match status" value="2"/>
</dbReference>
<keyword evidence="1" id="KW-0472">Membrane</keyword>
<dbReference type="InterPro" id="IPR045275">
    <property type="entry name" value="MscS_archaea/bacteria_type"/>
</dbReference>
<comment type="similarity">
    <text evidence="1">Belongs to the MscS (TC 1.A.23) family.</text>
</comment>
<keyword evidence="1" id="KW-1133">Transmembrane helix</keyword>
<dbReference type="EMBL" id="BMGJ01000012">
    <property type="protein sequence ID" value="GGD71142.1"/>
    <property type="molecule type" value="Genomic_DNA"/>
</dbReference>
<dbReference type="PANTHER" id="PTHR30221">
    <property type="entry name" value="SMALL-CONDUCTANCE MECHANOSENSITIVE CHANNEL"/>
    <property type="match status" value="1"/>
</dbReference>
<sequence length="298" mass="32420">MQGESLMTTTPSTGHWQQAITDLYARLTEHLIAYLPQILGALLLVLAGWVIAWLLSRLTRSMVSLINRLLALIKPLSALHRSVHIKPNHGRIAARVVFWIVILFFLAAATSTLGLELFANWLSQFLTYLPRLLAGLLIMLGGIVLANLLSSMTKATAESARLPKVILLAGLVRYAVMFTALVIGVEQLGINIQFITSLVVVLLAVLSGGLALAFGLGSKDLVANLVGTRQARKHCKLQDHIRIGDIQGVLLEITDSMLVLETQQGRTLIPGKHWMDSNSCVLKKDTPASASENLTPRG</sequence>
<comment type="subcellular location">
    <subcellularLocation>
        <location evidence="1">Cell inner membrane</location>
        <topology evidence="1">Multi-pass membrane protein</topology>
    </subcellularLocation>
</comment>
<keyword evidence="1" id="KW-0997">Cell inner membrane</keyword>
<name>A0ABQ1RI03_9ALTE</name>
<comment type="caution">
    <text evidence="2">The sequence shown here is derived from an EMBL/GenBank/DDBJ whole genome shotgun (WGS) entry which is preliminary data.</text>
</comment>
<feature type="transmembrane region" description="Helical" evidence="1">
    <location>
        <begin position="190"/>
        <end position="214"/>
    </location>
</feature>
<keyword evidence="1" id="KW-0406">Ion transport</keyword>
<feature type="transmembrane region" description="Helical" evidence="1">
    <location>
        <begin position="128"/>
        <end position="150"/>
    </location>
</feature>